<dbReference type="STRING" id="1184151.AW736_03375"/>
<feature type="compositionally biased region" description="Basic and acidic residues" evidence="1">
    <location>
        <begin position="69"/>
        <end position="95"/>
    </location>
</feature>
<accession>A0A178IND2</accession>
<comment type="caution">
    <text evidence="2">The sequence shown here is derived from an EMBL/GenBank/DDBJ whole genome shotgun (WGS) entry which is preliminary data.</text>
</comment>
<reference evidence="2 3" key="1">
    <citation type="submission" date="2016-01" db="EMBL/GenBank/DDBJ databases">
        <title>High potential of lignocellulose degradation of a new Verrucomicrobia species.</title>
        <authorList>
            <person name="Wang Y."/>
            <person name="Shi Y."/>
            <person name="Qiu Z."/>
            <person name="Liu S."/>
            <person name="Yang H."/>
        </authorList>
    </citation>
    <scope>NUCLEOTIDE SEQUENCE [LARGE SCALE GENOMIC DNA]</scope>
    <source>
        <strain evidence="2 3">TSB47</strain>
    </source>
</reference>
<evidence type="ECO:0000313" key="3">
    <source>
        <dbReference type="Proteomes" id="UP000078486"/>
    </source>
</evidence>
<dbReference type="OrthoDB" id="200387at2"/>
<proteinExistence type="predicted"/>
<dbReference type="EMBL" id="LRRQ01000028">
    <property type="protein sequence ID" value="OAM91413.1"/>
    <property type="molecule type" value="Genomic_DNA"/>
</dbReference>
<dbReference type="RefSeq" id="WP_068768852.1">
    <property type="nucleotide sequence ID" value="NZ_CP109796.1"/>
</dbReference>
<protein>
    <submittedName>
        <fullName evidence="2">Uncharacterized protein</fullName>
    </submittedName>
</protein>
<evidence type="ECO:0000256" key="1">
    <source>
        <dbReference type="SAM" id="MobiDB-lite"/>
    </source>
</evidence>
<gene>
    <name evidence="2" type="ORF">AW736_03375</name>
</gene>
<feature type="region of interest" description="Disordered" evidence="1">
    <location>
        <begin position="58"/>
        <end position="95"/>
    </location>
</feature>
<evidence type="ECO:0000313" key="2">
    <source>
        <dbReference type="EMBL" id="OAM91413.1"/>
    </source>
</evidence>
<keyword evidence="3" id="KW-1185">Reference proteome</keyword>
<dbReference type="AlphaFoldDB" id="A0A178IND2"/>
<organism evidence="2 3">
    <name type="scientific">Termitidicoccus mucosus</name>
    <dbReference type="NCBI Taxonomy" id="1184151"/>
    <lineage>
        <taxon>Bacteria</taxon>
        <taxon>Pseudomonadati</taxon>
        <taxon>Verrucomicrobiota</taxon>
        <taxon>Opitutia</taxon>
        <taxon>Opitutales</taxon>
        <taxon>Opitutaceae</taxon>
        <taxon>Termitidicoccus</taxon>
    </lineage>
</organism>
<name>A0A178IND2_9BACT</name>
<dbReference type="Proteomes" id="UP000078486">
    <property type="component" value="Unassembled WGS sequence"/>
</dbReference>
<sequence length="171" mass="19461">MKSYVLLPLVAVIVFGAIYWNFERNYEAQAAEARQQARIEKENKLKAEAEARTKGVEEALQLQARRKKAREERDAREKSQKEARQAAIDARDKVHRDVEKTVRQIDRLKKEIAEGKKVLAGIESEYKATLAEQVFLKDYIAQAETNLRDLEAVITRLSQTPAAAPAVAQKQ</sequence>